<reference evidence="1 2" key="1">
    <citation type="submission" date="2018-11" db="EMBL/GenBank/DDBJ databases">
        <authorList>
            <consortium name="Pathogen Informatics"/>
        </authorList>
    </citation>
    <scope>NUCLEOTIDE SEQUENCE [LARGE SCALE GENOMIC DNA]</scope>
</reference>
<dbReference type="OrthoDB" id="5806211at2759"/>
<keyword evidence="2" id="KW-1185">Reference proteome</keyword>
<evidence type="ECO:0000313" key="1">
    <source>
        <dbReference type="EMBL" id="VDO74790.1"/>
    </source>
</evidence>
<organism evidence="2 3">
    <name type="scientific">Heligmosomoides polygyrus</name>
    <name type="common">Parasitic roundworm</name>
    <dbReference type="NCBI Taxonomy" id="6339"/>
    <lineage>
        <taxon>Eukaryota</taxon>
        <taxon>Metazoa</taxon>
        <taxon>Ecdysozoa</taxon>
        <taxon>Nematoda</taxon>
        <taxon>Chromadorea</taxon>
        <taxon>Rhabditida</taxon>
        <taxon>Rhabditina</taxon>
        <taxon>Rhabditomorpha</taxon>
        <taxon>Strongyloidea</taxon>
        <taxon>Heligmosomidae</taxon>
        <taxon>Heligmosomoides</taxon>
    </lineage>
</organism>
<evidence type="ECO:0000313" key="3">
    <source>
        <dbReference type="WBParaSite" id="HPBE_0000807601-mRNA-1"/>
    </source>
</evidence>
<sequence>MIGVRWVRQARRVRRGGGRRLGYEIRHAISSVKKRTAFAPDRIRPEHPKFLPSTLIDFLARLFTRYLSECKAPSQWKTNRTVLLYKKGNVHDIGNYRQICLLSVVYKLFTRVILNPVDISTPEAQLDESYRRKLGGLLPQLISL</sequence>
<accession>A0A183FLE6</accession>
<dbReference type="AlphaFoldDB" id="A0A183FLE6"/>
<gene>
    <name evidence="1" type="ORF">HPBE_LOCUS8077</name>
</gene>
<dbReference type="Proteomes" id="UP000050761">
    <property type="component" value="Unassembled WGS sequence"/>
</dbReference>
<dbReference type="WBParaSite" id="HPBE_0000807601-mRNA-1">
    <property type="protein sequence ID" value="HPBE_0000807601-mRNA-1"/>
    <property type="gene ID" value="HPBE_0000807601"/>
</dbReference>
<proteinExistence type="predicted"/>
<dbReference type="PANTHER" id="PTHR19446">
    <property type="entry name" value="REVERSE TRANSCRIPTASES"/>
    <property type="match status" value="1"/>
</dbReference>
<reference evidence="3" key="2">
    <citation type="submission" date="2019-09" db="UniProtKB">
        <authorList>
            <consortium name="WormBaseParasite"/>
        </authorList>
    </citation>
    <scope>IDENTIFICATION</scope>
</reference>
<evidence type="ECO:0000313" key="2">
    <source>
        <dbReference type="Proteomes" id="UP000050761"/>
    </source>
</evidence>
<accession>A0A3P7XK92</accession>
<name>A0A183FLE6_HELPZ</name>
<protein>
    <submittedName>
        <fullName evidence="3">Reverse transcriptase domain-containing protein</fullName>
    </submittedName>
</protein>
<dbReference type="EMBL" id="UZAH01026049">
    <property type="protein sequence ID" value="VDO74790.1"/>
    <property type="molecule type" value="Genomic_DNA"/>
</dbReference>